<feature type="region of interest" description="Disordered" evidence="1">
    <location>
        <begin position="466"/>
        <end position="505"/>
    </location>
</feature>
<evidence type="ECO:0000256" key="2">
    <source>
        <dbReference type="SAM" id="Phobius"/>
    </source>
</evidence>
<gene>
    <name evidence="3" type="ORF">AN218_18580</name>
</gene>
<reference evidence="3 4" key="1">
    <citation type="journal article" date="2016" name="Front. Microbiol.">
        <title>Comparative Genomics Analysis of Streptomyces Species Reveals Their Adaptation to the Marine Environment and Their Diversity at the Genomic Level.</title>
        <authorList>
            <person name="Tian X."/>
            <person name="Zhang Z."/>
            <person name="Yang T."/>
            <person name="Chen M."/>
            <person name="Li J."/>
            <person name="Chen F."/>
            <person name="Yang J."/>
            <person name="Li W."/>
            <person name="Zhang B."/>
            <person name="Zhang Z."/>
            <person name="Wu J."/>
            <person name="Zhang C."/>
            <person name="Long L."/>
            <person name="Xiao J."/>
        </authorList>
    </citation>
    <scope>NUCLEOTIDE SEQUENCE [LARGE SCALE GENOMIC DNA]</scope>
    <source>
        <strain evidence="3 4">SCSIO 10429</strain>
    </source>
</reference>
<keyword evidence="2" id="KW-0472">Membrane</keyword>
<evidence type="ECO:0000313" key="4">
    <source>
        <dbReference type="Proteomes" id="UP000176005"/>
    </source>
</evidence>
<name>A0A1E7L214_9ACTN</name>
<proteinExistence type="predicted"/>
<dbReference type="Pfam" id="PF10935">
    <property type="entry name" value="DUF2637"/>
    <property type="match status" value="1"/>
</dbReference>
<dbReference type="InterPro" id="IPR021235">
    <property type="entry name" value="DUF2637"/>
</dbReference>
<comment type="caution">
    <text evidence="3">The sequence shown here is derived from an EMBL/GenBank/DDBJ whole genome shotgun (WGS) entry which is preliminary data.</text>
</comment>
<accession>A0A1E7L214</accession>
<dbReference type="RefSeq" id="WP_070018017.1">
    <property type="nucleotide sequence ID" value="NZ_LJGW01000314.1"/>
</dbReference>
<feature type="compositionally biased region" description="Basic and acidic residues" evidence="1">
    <location>
        <begin position="396"/>
        <end position="407"/>
    </location>
</feature>
<dbReference type="PATRIC" id="fig|518642.10.peg.4049"/>
<organism evidence="3 4">
    <name type="scientific">Streptomyces nanshensis</name>
    <dbReference type="NCBI Taxonomy" id="518642"/>
    <lineage>
        <taxon>Bacteria</taxon>
        <taxon>Bacillati</taxon>
        <taxon>Actinomycetota</taxon>
        <taxon>Actinomycetes</taxon>
        <taxon>Kitasatosporales</taxon>
        <taxon>Streptomycetaceae</taxon>
        <taxon>Streptomyces</taxon>
    </lineage>
</organism>
<keyword evidence="4" id="KW-1185">Reference proteome</keyword>
<feature type="region of interest" description="Disordered" evidence="1">
    <location>
        <begin position="303"/>
        <end position="434"/>
    </location>
</feature>
<evidence type="ECO:0000256" key="1">
    <source>
        <dbReference type="SAM" id="MobiDB-lite"/>
    </source>
</evidence>
<feature type="transmembrane region" description="Helical" evidence="2">
    <location>
        <begin position="14"/>
        <end position="34"/>
    </location>
</feature>
<sequence>MHWKDPGAWTKDNWYLVLGTLVLIIGSLLIVRALRRANKRRALLAARAAYDEHADRVGKRAEDILTLAVASAAAYLSSTGLRKFGRDMMQLQSPADWLPFFALDIAAFVCGKRARRRARRGDGPGLSGALMWALIGVSAVFSGSEGDTVWQQLSRVPWPLIAGILFELGSLEERRTKREDQKRSAGEWIERKLDAVRMLHPVEWVRVRMALAADESISTAQATRLVRIERAGYRMYRLRMIKKTYDDHGKWTAWLFAGRLERANRRAQVTQARVKRDDIEYVIEAFQRRVRTITIANGEYTTPQQAQKAARSMLLTEPRTGQTDRTGPPNRTEASEVRTGTAEPVQRTGTTEPNRTSEPAPRTGAESEPNRSGEPAEPVHRTGRTEPANRPGSETRTGRTEPAEPNRTEQVNTGTATGSDAESSDDEGPSDEELIAALRRALLPNGKFSIGGQGKVASHFRIGTGRAKRVMKEARSLPPIGSDGMPSGTPPNGQEENEKNSAPAAAGVIDLEKAFDVTNLLGRGEPTEHEMALAGPAANRAAD</sequence>
<dbReference type="EMBL" id="LJGW01000314">
    <property type="protein sequence ID" value="OEV10226.1"/>
    <property type="molecule type" value="Genomic_DNA"/>
</dbReference>
<feature type="region of interest" description="Disordered" evidence="1">
    <location>
        <begin position="523"/>
        <end position="543"/>
    </location>
</feature>
<feature type="compositionally biased region" description="Acidic residues" evidence="1">
    <location>
        <begin position="422"/>
        <end position="434"/>
    </location>
</feature>
<protein>
    <recommendedName>
        <fullName evidence="5">DUF2637 domain-containing protein</fullName>
    </recommendedName>
</protein>
<keyword evidence="2" id="KW-1133">Transmembrane helix</keyword>
<evidence type="ECO:0008006" key="5">
    <source>
        <dbReference type="Google" id="ProtNLM"/>
    </source>
</evidence>
<feature type="transmembrane region" description="Helical" evidence="2">
    <location>
        <begin position="64"/>
        <end position="85"/>
    </location>
</feature>
<dbReference type="Proteomes" id="UP000176005">
    <property type="component" value="Unassembled WGS sequence"/>
</dbReference>
<evidence type="ECO:0000313" key="3">
    <source>
        <dbReference type="EMBL" id="OEV10226.1"/>
    </source>
</evidence>
<keyword evidence="2" id="KW-0812">Transmembrane</keyword>
<feature type="compositionally biased region" description="Polar residues" evidence="1">
    <location>
        <begin position="408"/>
        <end position="418"/>
    </location>
</feature>
<dbReference type="AlphaFoldDB" id="A0A1E7L214"/>
<feature type="compositionally biased region" description="Polar residues" evidence="1">
    <location>
        <begin position="347"/>
        <end position="357"/>
    </location>
</feature>